<proteinExistence type="predicted"/>
<feature type="region of interest" description="Disordered" evidence="1">
    <location>
        <begin position="24"/>
        <end position="44"/>
    </location>
</feature>
<accession>A0AB39TSG1</accession>
<dbReference type="AlphaFoldDB" id="A0AB39TSG1"/>
<evidence type="ECO:0000313" key="2">
    <source>
        <dbReference type="EMBL" id="XDQ82069.1"/>
    </source>
</evidence>
<reference evidence="2" key="1">
    <citation type="submission" date="2024-07" db="EMBL/GenBank/DDBJ databases">
        <authorList>
            <person name="Yu S.T."/>
        </authorList>
    </citation>
    <scope>NUCLEOTIDE SEQUENCE</scope>
    <source>
        <strain evidence="2">Y1</strain>
    </source>
</reference>
<organism evidence="2">
    <name type="scientific">Streptomyces sp. Y1</name>
    <dbReference type="NCBI Taxonomy" id="3238634"/>
    <lineage>
        <taxon>Bacteria</taxon>
        <taxon>Bacillati</taxon>
        <taxon>Actinomycetota</taxon>
        <taxon>Actinomycetes</taxon>
        <taxon>Kitasatosporales</taxon>
        <taxon>Streptomycetaceae</taxon>
        <taxon>Streptomyces</taxon>
    </lineage>
</organism>
<dbReference type="RefSeq" id="WP_369184590.1">
    <property type="nucleotide sequence ID" value="NZ_CP163445.1"/>
</dbReference>
<protein>
    <submittedName>
        <fullName evidence="2">Uncharacterized protein</fullName>
    </submittedName>
</protein>
<name>A0AB39TSG1_9ACTN</name>
<sequence>MNDTALAAEPPLLPRVVRLLDRPAQPEPPVRIPEPERAHDRTRPAHCRIAMQFED</sequence>
<gene>
    <name evidence="2" type="ORF">AB2U05_28150</name>
</gene>
<dbReference type="EMBL" id="CP163445">
    <property type="protein sequence ID" value="XDQ82069.1"/>
    <property type="molecule type" value="Genomic_DNA"/>
</dbReference>
<evidence type="ECO:0000256" key="1">
    <source>
        <dbReference type="SAM" id="MobiDB-lite"/>
    </source>
</evidence>
<feature type="compositionally biased region" description="Basic and acidic residues" evidence="1">
    <location>
        <begin position="33"/>
        <end position="43"/>
    </location>
</feature>